<dbReference type="Proteomes" id="UP000037751">
    <property type="component" value="Unassembled WGS sequence"/>
</dbReference>
<keyword evidence="6" id="KW-1185">Reference proteome</keyword>
<dbReference type="Pfam" id="PF00249">
    <property type="entry name" value="Myb_DNA-binding"/>
    <property type="match status" value="1"/>
</dbReference>
<accession>A0A0M8MSL0</accession>
<evidence type="ECO:0000313" key="5">
    <source>
        <dbReference type="EMBL" id="KOS15927.1"/>
    </source>
</evidence>
<dbReference type="RefSeq" id="XP_017993559.1">
    <property type="nucleotide sequence ID" value="XM_018137942.1"/>
</dbReference>
<evidence type="ECO:0000259" key="3">
    <source>
        <dbReference type="PROSITE" id="PS50090"/>
    </source>
</evidence>
<feature type="region of interest" description="Disordered" evidence="2">
    <location>
        <begin position="98"/>
        <end position="148"/>
    </location>
</feature>
<feature type="compositionally biased region" description="Polar residues" evidence="2">
    <location>
        <begin position="461"/>
        <end position="475"/>
    </location>
</feature>
<dbReference type="InterPro" id="IPR001005">
    <property type="entry name" value="SANT/Myb"/>
</dbReference>
<reference evidence="5 6" key="1">
    <citation type="submission" date="2015-07" db="EMBL/GenBank/DDBJ databases">
        <title>Draft Genome Sequence of Malassezia furfur CBS1878 and Malassezia pachydermatis CBS1879.</title>
        <authorList>
            <person name="Triana S."/>
            <person name="Ohm R."/>
            <person name="Gonzalez A."/>
            <person name="DeCock H."/>
            <person name="Restrepo S."/>
            <person name="Celis A."/>
        </authorList>
    </citation>
    <scope>NUCLEOTIDE SEQUENCE [LARGE SCALE GENOMIC DNA]</scope>
    <source>
        <strain evidence="5 6">CBS 1879</strain>
    </source>
</reference>
<feature type="compositionally biased region" description="Low complexity" evidence="2">
    <location>
        <begin position="493"/>
        <end position="508"/>
    </location>
</feature>
<feature type="domain" description="HTH myb-type" evidence="4">
    <location>
        <begin position="133"/>
        <end position="190"/>
    </location>
</feature>
<feature type="compositionally biased region" description="Pro residues" evidence="2">
    <location>
        <begin position="509"/>
        <end position="520"/>
    </location>
</feature>
<dbReference type="VEuPathDB" id="FungiDB:Malapachy_3474"/>
<dbReference type="SUPFAM" id="SSF46689">
    <property type="entry name" value="Homeodomain-like"/>
    <property type="match status" value="1"/>
</dbReference>
<dbReference type="CDD" id="cd11660">
    <property type="entry name" value="SANT_TRF"/>
    <property type="match status" value="1"/>
</dbReference>
<dbReference type="EMBL" id="LGAV01000001">
    <property type="protein sequence ID" value="KOS15927.1"/>
    <property type="molecule type" value="Genomic_DNA"/>
</dbReference>
<proteinExistence type="predicted"/>
<evidence type="ECO:0000256" key="2">
    <source>
        <dbReference type="SAM" id="MobiDB-lite"/>
    </source>
</evidence>
<feature type="region of interest" description="Disordered" evidence="2">
    <location>
        <begin position="1"/>
        <end position="49"/>
    </location>
</feature>
<feature type="compositionally biased region" description="Polar residues" evidence="2">
    <location>
        <begin position="8"/>
        <end position="23"/>
    </location>
</feature>
<dbReference type="PROSITE" id="PS50090">
    <property type="entry name" value="MYB_LIKE"/>
    <property type="match status" value="1"/>
</dbReference>
<dbReference type="OrthoDB" id="608866at2759"/>
<feature type="region of interest" description="Disordered" evidence="2">
    <location>
        <begin position="193"/>
        <end position="257"/>
    </location>
</feature>
<dbReference type="PROSITE" id="PS51294">
    <property type="entry name" value="HTH_MYB"/>
    <property type="match status" value="1"/>
</dbReference>
<dbReference type="InterPro" id="IPR009057">
    <property type="entry name" value="Homeodomain-like_sf"/>
</dbReference>
<feature type="compositionally biased region" description="Polar residues" evidence="2">
    <location>
        <begin position="111"/>
        <end position="128"/>
    </location>
</feature>
<evidence type="ECO:0000313" key="6">
    <source>
        <dbReference type="Proteomes" id="UP000037751"/>
    </source>
</evidence>
<feature type="compositionally biased region" description="Polar residues" evidence="2">
    <location>
        <begin position="31"/>
        <end position="45"/>
    </location>
</feature>
<sequence length="520" mass="55895">MDDANAEDTWSQEAGSSTSPTSHTRFRLPQGNPSLKPTGSPSSLLSRPREWTDQMSYALQEGYRRYGPRNWAQLLSDPLLGPHFPGWSTDELEDTVRSKFPHLFREKPAGPSSNPRKQLRTSQQQTAGPSLKARSRERRAFTKSEDEALLQGFQRFGTHWARISRDPVFQGQRSSTDIRDRFRNAFHDEYVKAGYKPRTKASKRDRGEKKSKQASKSSPTPMDTPSLSPQLQPGSALTNPLSSTSASGPRMDGTSLLLAPHANGIDASDDSAVTQLALSADASTTMPLNEASQPLFPWLTPQSMTGLSMPSPPLAQLSIPSPLSTSSAYDMVSPTGLSPNDTSVSVTIPPPMAPLQHAAYVTSSSLPIDASLHPHPSSISFLSTATQASPTSSNESVTALQRGMSLQNWMTPSYGRSDVGMHPSSSSISLPAPESMALPYSSSSTNMVPIPYASMPVRAMTDSQPMPTSPASSVTIGGAMQAPWTIPGPQEMSSVSAQSSSKSTSAQFPMPPPQQPPTLE</sequence>
<protein>
    <submittedName>
        <fullName evidence="5">Meiotically up-regulated protein</fullName>
    </submittedName>
</protein>
<name>A0A0M8MSL0_9BASI</name>
<gene>
    <name evidence="5" type="ORF">Malapachy_3474</name>
</gene>
<evidence type="ECO:0000259" key="4">
    <source>
        <dbReference type="PROSITE" id="PS51294"/>
    </source>
</evidence>
<dbReference type="InterPro" id="IPR052450">
    <property type="entry name" value="TRBD-Containing_Protein"/>
</dbReference>
<feature type="domain" description="Myb-like" evidence="3">
    <location>
        <begin position="133"/>
        <end position="186"/>
    </location>
</feature>
<feature type="compositionally biased region" description="Basic and acidic residues" evidence="2">
    <location>
        <begin position="202"/>
        <end position="211"/>
    </location>
</feature>
<dbReference type="SMART" id="SM00717">
    <property type="entry name" value="SANT"/>
    <property type="match status" value="1"/>
</dbReference>
<dbReference type="GeneID" id="28729818"/>
<organism evidence="5 6">
    <name type="scientific">Malassezia pachydermatis</name>
    <dbReference type="NCBI Taxonomy" id="77020"/>
    <lineage>
        <taxon>Eukaryota</taxon>
        <taxon>Fungi</taxon>
        <taxon>Dikarya</taxon>
        <taxon>Basidiomycota</taxon>
        <taxon>Ustilaginomycotina</taxon>
        <taxon>Malasseziomycetes</taxon>
        <taxon>Malasseziales</taxon>
        <taxon>Malasseziaceae</taxon>
        <taxon>Malassezia</taxon>
    </lineage>
</organism>
<dbReference type="AlphaFoldDB" id="A0A0M8MSL0"/>
<feature type="compositionally biased region" description="Polar residues" evidence="2">
    <location>
        <begin position="214"/>
        <end position="247"/>
    </location>
</feature>
<feature type="region of interest" description="Disordered" evidence="2">
    <location>
        <begin position="461"/>
        <end position="520"/>
    </location>
</feature>
<keyword evidence="1" id="KW-0539">Nucleus</keyword>
<dbReference type="InterPro" id="IPR017930">
    <property type="entry name" value="Myb_dom"/>
</dbReference>
<dbReference type="STRING" id="77020.A0A0M8MSL0"/>
<evidence type="ECO:0000256" key="1">
    <source>
        <dbReference type="ARBA" id="ARBA00023242"/>
    </source>
</evidence>
<dbReference type="Gene3D" id="1.10.10.60">
    <property type="entry name" value="Homeodomain-like"/>
    <property type="match status" value="1"/>
</dbReference>
<dbReference type="PANTHER" id="PTHR46734:SF1">
    <property type="entry name" value="TELOMERIC REPEAT-BINDING FACTOR 1"/>
    <property type="match status" value="1"/>
</dbReference>
<comment type="caution">
    <text evidence="5">The sequence shown here is derived from an EMBL/GenBank/DDBJ whole genome shotgun (WGS) entry which is preliminary data.</text>
</comment>
<dbReference type="PANTHER" id="PTHR46734">
    <property type="entry name" value="TELOMERIC REPEAT-BINDING FACTOR 1 TERF1"/>
    <property type="match status" value="1"/>
</dbReference>